<dbReference type="PANTHER" id="PTHR43420:SF44">
    <property type="entry name" value="ACETYLTRANSFERASE YPEA"/>
    <property type="match status" value="1"/>
</dbReference>
<evidence type="ECO:0000313" key="6">
    <source>
        <dbReference type="EMBL" id="KFI76774.1"/>
    </source>
</evidence>
<dbReference type="InterPro" id="IPR006464">
    <property type="entry name" value="AcTrfase_RimI/Ard1"/>
</dbReference>
<dbReference type="RefSeq" id="WP_081882904.1">
    <property type="nucleotide sequence ID" value="NZ_JDUO01000003.1"/>
</dbReference>
<dbReference type="EMBL" id="JGZE01000011">
    <property type="protein sequence ID" value="KFI76774.1"/>
    <property type="molecule type" value="Genomic_DNA"/>
</dbReference>
<dbReference type="Pfam" id="PF00583">
    <property type="entry name" value="Acetyltransf_1"/>
    <property type="match status" value="1"/>
</dbReference>
<dbReference type="SUPFAM" id="SSF55729">
    <property type="entry name" value="Acyl-CoA N-acyltransferases (Nat)"/>
    <property type="match status" value="1"/>
</dbReference>
<organism evidence="6 7">
    <name type="scientific">Bifidobacterium mongoliense DSM 21395</name>
    <dbReference type="NCBI Taxonomy" id="1437603"/>
    <lineage>
        <taxon>Bacteria</taxon>
        <taxon>Bacillati</taxon>
        <taxon>Actinomycetota</taxon>
        <taxon>Actinomycetes</taxon>
        <taxon>Bifidobacteriales</taxon>
        <taxon>Bifidobacteriaceae</taxon>
        <taxon>Bifidobacterium</taxon>
    </lineage>
</organism>
<evidence type="ECO:0000256" key="3">
    <source>
        <dbReference type="ARBA" id="ARBA00022679"/>
    </source>
</evidence>
<dbReference type="eggNOG" id="COG0456">
    <property type="taxonomic scope" value="Bacteria"/>
</dbReference>
<dbReference type="InterPro" id="IPR050680">
    <property type="entry name" value="YpeA/RimI_acetyltransf"/>
</dbReference>
<keyword evidence="4 6" id="KW-0012">Acyltransferase</keyword>
<comment type="similarity">
    <text evidence="1">Belongs to the acetyltransferase family. RimI subfamily.</text>
</comment>
<dbReference type="InterPro" id="IPR000182">
    <property type="entry name" value="GNAT_dom"/>
</dbReference>
<comment type="caution">
    <text evidence="6">The sequence shown here is derived from an EMBL/GenBank/DDBJ whole genome shotgun (WGS) entry which is preliminary data.</text>
</comment>
<dbReference type="CDD" id="cd04301">
    <property type="entry name" value="NAT_SF"/>
    <property type="match status" value="1"/>
</dbReference>
<dbReference type="PANTHER" id="PTHR43420">
    <property type="entry name" value="ACETYLTRANSFERASE"/>
    <property type="match status" value="1"/>
</dbReference>
<dbReference type="Gene3D" id="3.40.630.30">
    <property type="match status" value="1"/>
</dbReference>
<proteinExistence type="inferred from homology"/>
<keyword evidence="2" id="KW-0963">Cytoplasm</keyword>
<dbReference type="STRING" id="1437603.GCA_000771525_01099"/>
<evidence type="ECO:0000259" key="5">
    <source>
        <dbReference type="PROSITE" id="PS51186"/>
    </source>
</evidence>
<keyword evidence="3 6" id="KW-0808">Transferase</keyword>
<dbReference type="InterPro" id="IPR016181">
    <property type="entry name" value="Acyl_CoA_acyltransferase"/>
</dbReference>
<name>A0A087C0H4_9BIFI</name>
<reference evidence="6 7" key="1">
    <citation type="submission" date="2014-03" db="EMBL/GenBank/DDBJ databases">
        <title>Genomics of Bifidobacteria.</title>
        <authorList>
            <person name="Ventura M."/>
            <person name="Milani C."/>
            <person name="Lugli G.A."/>
        </authorList>
    </citation>
    <scope>NUCLEOTIDE SEQUENCE [LARGE SCALE GENOMIC DNA]</scope>
    <source>
        <strain evidence="6 7">DSM 21395</strain>
    </source>
</reference>
<evidence type="ECO:0000313" key="7">
    <source>
        <dbReference type="Proteomes" id="UP000029082"/>
    </source>
</evidence>
<dbReference type="GO" id="GO:0008080">
    <property type="term" value="F:N-acetyltransferase activity"/>
    <property type="evidence" value="ECO:0007669"/>
    <property type="project" value="InterPro"/>
</dbReference>
<dbReference type="OrthoDB" id="529907at2"/>
<evidence type="ECO:0000256" key="4">
    <source>
        <dbReference type="ARBA" id="ARBA00023315"/>
    </source>
</evidence>
<dbReference type="AlphaFoldDB" id="A0A087C0H4"/>
<protein>
    <submittedName>
        <fullName evidence="6">Alanine acetyltransferase</fullName>
        <ecNumber evidence="6">2.3.1.128</ecNumber>
    </submittedName>
</protein>
<dbReference type="NCBIfam" id="TIGR01575">
    <property type="entry name" value="rimI"/>
    <property type="match status" value="1"/>
</dbReference>
<sequence>MIVDLNDRDRDEVVSRLAALERGLFGAGAWSEAMVREELEAPDRTYVLDVPDGSDAHVGSQGCDISQGPGGPTGDIRGYAGFWYGGDDAEIMTIGVAPEHQRRGIAAALLRSLIERATDRGARRMLLEVRVDNDPALALYRRFGFARMGLRRRYYQPENVDAYTMSLDLHRAMTTMTTMTNDEVTKENDDE</sequence>
<dbReference type="Proteomes" id="UP000029082">
    <property type="component" value="Unassembled WGS sequence"/>
</dbReference>
<gene>
    <name evidence="6" type="ORF">BMON_0677</name>
</gene>
<evidence type="ECO:0000256" key="2">
    <source>
        <dbReference type="ARBA" id="ARBA00022490"/>
    </source>
</evidence>
<accession>A0A087C0H4</accession>
<evidence type="ECO:0000256" key="1">
    <source>
        <dbReference type="ARBA" id="ARBA00005395"/>
    </source>
</evidence>
<dbReference type="PROSITE" id="PS51186">
    <property type="entry name" value="GNAT"/>
    <property type="match status" value="1"/>
</dbReference>
<dbReference type="GeneID" id="93094222"/>
<dbReference type="EC" id="2.3.1.128" evidence="6"/>
<keyword evidence="7" id="KW-1185">Reference proteome</keyword>
<feature type="domain" description="N-acetyltransferase" evidence="5">
    <location>
        <begin position="1"/>
        <end position="170"/>
    </location>
</feature>